<dbReference type="RefSeq" id="XP_051444266.1">
    <property type="nucleotide sequence ID" value="XM_051589250.1"/>
</dbReference>
<protein>
    <recommendedName>
        <fullName evidence="3">O-fucosyltransferase family protein</fullName>
    </recommendedName>
</protein>
<reference evidence="1" key="2">
    <citation type="journal article" date="2022" name="Proc. Natl. Acad. Sci. U.S.A.">
        <title>Diploid-dominant life cycles characterize the early evolution of Fungi.</title>
        <authorList>
            <person name="Amses K.R."/>
            <person name="Simmons D.R."/>
            <person name="Longcore J.E."/>
            <person name="Mondo S.J."/>
            <person name="Seto K."/>
            <person name="Jeronimo G.H."/>
            <person name="Bonds A.E."/>
            <person name="Quandt C.A."/>
            <person name="Davis W.J."/>
            <person name="Chang Y."/>
            <person name="Federici B.A."/>
            <person name="Kuo A."/>
            <person name="LaButti K."/>
            <person name="Pangilinan J."/>
            <person name="Andreopoulos W."/>
            <person name="Tritt A."/>
            <person name="Riley R."/>
            <person name="Hundley H."/>
            <person name="Johnson J."/>
            <person name="Lipzen A."/>
            <person name="Barry K."/>
            <person name="Lang B.F."/>
            <person name="Cuomo C.A."/>
            <person name="Buchler N.E."/>
            <person name="Grigoriev I.V."/>
            <person name="Spatafora J.W."/>
            <person name="Stajich J.E."/>
            <person name="James T.Y."/>
        </authorList>
    </citation>
    <scope>NUCLEOTIDE SEQUENCE</scope>
    <source>
        <strain evidence="1">AG</strain>
    </source>
</reference>
<dbReference type="GeneID" id="75914595"/>
<accession>A0AAD5E9D7</accession>
<evidence type="ECO:0000313" key="2">
    <source>
        <dbReference type="Proteomes" id="UP001206595"/>
    </source>
</evidence>
<dbReference type="EMBL" id="MU620921">
    <property type="protein sequence ID" value="KAI8579262.1"/>
    <property type="molecule type" value="Genomic_DNA"/>
</dbReference>
<proteinExistence type="predicted"/>
<organism evidence="1 2">
    <name type="scientific">Umbelopsis ramanniana AG</name>
    <dbReference type="NCBI Taxonomy" id="1314678"/>
    <lineage>
        <taxon>Eukaryota</taxon>
        <taxon>Fungi</taxon>
        <taxon>Fungi incertae sedis</taxon>
        <taxon>Mucoromycota</taxon>
        <taxon>Mucoromycotina</taxon>
        <taxon>Umbelopsidomycetes</taxon>
        <taxon>Umbelopsidales</taxon>
        <taxon>Umbelopsidaceae</taxon>
        <taxon>Umbelopsis</taxon>
    </lineage>
</organism>
<dbReference type="PANTHER" id="PTHR36050">
    <property type="entry name" value="O-FUCOSYLTRANSFERASE 30"/>
    <property type="match status" value="1"/>
</dbReference>
<reference evidence="1" key="1">
    <citation type="submission" date="2021-06" db="EMBL/GenBank/DDBJ databases">
        <authorList>
            <consortium name="DOE Joint Genome Institute"/>
            <person name="Mondo S.J."/>
            <person name="Amses K.R."/>
            <person name="Simmons D.R."/>
            <person name="Longcore J.E."/>
            <person name="Seto K."/>
            <person name="Alves G.H."/>
            <person name="Bonds A.E."/>
            <person name="Quandt C.A."/>
            <person name="Davis W.J."/>
            <person name="Chang Y."/>
            <person name="Letcher P.M."/>
            <person name="Powell M.J."/>
            <person name="Kuo A."/>
            <person name="Labutti K."/>
            <person name="Pangilinan J."/>
            <person name="Andreopoulos W."/>
            <person name="Tritt A."/>
            <person name="Riley R."/>
            <person name="Hundley H."/>
            <person name="Johnson J."/>
            <person name="Lipzen A."/>
            <person name="Barry K."/>
            <person name="Berbee M.L."/>
            <person name="Buchler N.E."/>
            <person name="Grigoriev I.V."/>
            <person name="Spatafora J.W."/>
            <person name="Stajich J.E."/>
            <person name="James T.Y."/>
        </authorList>
    </citation>
    <scope>NUCLEOTIDE SEQUENCE</scope>
    <source>
        <strain evidence="1">AG</strain>
    </source>
</reference>
<dbReference type="CDD" id="cd11296">
    <property type="entry name" value="O-FucT_like"/>
    <property type="match status" value="1"/>
</dbReference>
<evidence type="ECO:0000313" key="1">
    <source>
        <dbReference type="EMBL" id="KAI8579262.1"/>
    </source>
</evidence>
<dbReference type="Proteomes" id="UP001206595">
    <property type="component" value="Unassembled WGS sequence"/>
</dbReference>
<dbReference type="Gene3D" id="3.40.50.11350">
    <property type="match status" value="1"/>
</dbReference>
<gene>
    <name evidence="1" type="ORF">K450DRAFT_242419</name>
</gene>
<name>A0AAD5E9D7_UMBRA</name>
<comment type="caution">
    <text evidence="1">The sequence shown here is derived from an EMBL/GenBank/DDBJ whole genome shotgun (WGS) entry which is preliminary data.</text>
</comment>
<sequence>MPPQLCKRWMLFTTIAACTLFISLSIISNPTLPKQAGLEKDLVKGGSVVYDDHNIPAKDEEKFMTFYPHSGLHNQRLSLINAALIAKSLNRTLIIPEANIATATFWKDSSDLPHKLDACPELVTAHRKMEKELGQRVHLPSECFDYRKYIPISFDDAFDLSPLTNIGVRYSMRNNMHHSYFQGTPLNIPYDETNRTLVYEIPDYQRYSYRIYYSEHDNQPLQNFERRLDLIELQRRSEKLIIFNSLFGSNRLALDSENTETKKYLQQSIKITHPVVDSRADKVIAQLGGERRYISAHIRSGDGMFKEHIVDTIDQIVSKLSDAVDMENDTTDSVTWQELRKLQLARSTSSIATLLERCVQLQLQRGKVTTLFMATDSHHPREDPNMRALFDQFVCAFTLSDFPDIIPSINVKSPRDNRTDISSLLIPLVDASIASAGNDFVGTPKSTFSGYVKNRQLAMTRFLSDGV</sequence>
<keyword evidence="2" id="KW-1185">Reference proteome</keyword>
<dbReference type="PANTHER" id="PTHR36050:SF1">
    <property type="entry name" value="O-FUCOSYLTRANSFERASE 30"/>
    <property type="match status" value="1"/>
</dbReference>
<dbReference type="AlphaFoldDB" id="A0AAD5E9D7"/>
<evidence type="ECO:0008006" key="3">
    <source>
        <dbReference type="Google" id="ProtNLM"/>
    </source>
</evidence>